<gene>
    <name evidence="2" type="ORF">M501DRAFT_986665</name>
</gene>
<feature type="signal peptide" evidence="1">
    <location>
        <begin position="1"/>
        <end position="18"/>
    </location>
</feature>
<dbReference type="EMBL" id="MU006100">
    <property type="protein sequence ID" value="KAF2837349.1"/>
    <property type="molecule type" value="Genomic_DNA"/>
</dbReference>
<proteinExistence type="predicted"/>
<reference evidence="2" key="1">
    <citation type="journal article" date="2020" name="Stud. Mycol.">
        <title>101 Dothideomycetes genomes: a test case for predicting lifestyles and emergence of pathogens.</title>
        <authorList>
            <person name="Haridas S."/>
            <person name="Albert R."/>
            <person name="Binder M."/>
            <person name="Bloem J."/>
            <person name="Labutti K."/>
            <person name="Salamov A."/>
            <person name="Andreopoulos B."/>
            <person name="Baker S."/>
            <person name="Barry K."/>
            <person name="Bills G."/>
            <person name="Bluhm B."/>
            <person name="Cannon C."/>
            <person name="Castanera R."/>
            <person name="Culley D."/>
            <person name="Daum C."/>
            <person name="Ezra D."/>
            <person name="Gonzalez J."/>
            <person name="Henrissat B."/>
            <person name="Kuo A."/>
            <person name="Liang C."/>
            <person name="Lipzen A."/>
            <person name="Lutzoni F."/>
            <person name="Magnuson J."/>
            <person name="Mondo S."/>
            <person name="Nolan M."/>
            <person name="Ohm R."/>
            <person name="Pangilinan J."/>
            <person name="Park H.-J."/>
            <person name="Ramirez L."/>
            <person name="Alfaro M."/>
            <person name="Sun H."/>
            <person name="Tritt A."/>
            <person name="Yoshinaga Y."/>
            <person name="Zwiers L.-H."/>
            <person name="Turgeon B."/>
            <person name="Goodwin S."/>
            <person name="Spatafora J."/>
            <person name="Crous P."/>
            <person name="Grigoriev I."/>
        </authorList>
    </citation>
    <scope>NUCLEOTIDE SEQUENCE</scope>
    <source>
        <strain evidence="2">CBS 101060</strain>
    </source>
</reference>
<comment type="caution">
    <text evidence="2">The sequence shown here is derived from an EMBL/GenBank/DDBJ whole genome shotgun (WGS) entry which is preliminary data.</text>
</comment>
<evidence type="ECO:0000256" key="1">
    <source>
        <dbReference type="SAM" id="SignalP"/>
    </source>
</evidence>
<keyword evidence="3" id="KW-1185">Reference proteome</keyword>
<dbReference type="AlphaFoldDB" id="A0A9P4S7H0"/>
<sequence>MKANFLFALPLFTALAYAAPSKDVADLMKRAPDRRVAFKLCTGTNLSGDCYRHTDVDGFYNINSFSINKGVWCYVTTELMGEGKVNTAFEYPGVMDLSTIGLANTIASVGCWFKTPISEMEVCDGPNRTGNCGRIPMLIEETCKNIPSPYAGSAQSLYPVTDSSCVVFSEPNCQGDTLYLDSPGVDDFSTAYGGEPFDAQSLLCWLWNW</sequence>
<evidence type="ECO:0000313" key="3">
    <source>
        <dbReference type="Proteomes" id="UP000799429"/>
    </source>
</evidence>
<organism evidence="2 3">
    <name type="scientific">Patellaria atrata CBS 101060</name>
    <dbReference type="NCBI Taxonomy" id="1346257"/>
    <lineage>
        <taxon>Eukaryota</taxon>
        <taxon>Fungi</taxon>
        <taxon>Dikarya</taxon>
        <taxon>Ascomycota</taxon>
        <taxon>Pezizomycotina</taxon>
        <taxon>Dothideomycetes</taxon>
        <taxon>Dothideomycetes incertae sedis</taxon>
        <taxon>Patellariales</taxon>
        <taxon>Patellariaceae</taxon>
        <taxon>Patellaria</taxon>
    </lineage>
</organism>
<feature type="chain" id="PRO_5040291002" evidence="1">
    <location>
        <begin position="19"/>
        <end position="209"/>
    </location>
</feature>
<evidence type="ECO:0000313" key="2">
    <source>
        <dbReference type="EMBL" id="KAF2837349.1"/>
    </source>
</evidence>
<accession>A0A9P4S7H0</accession>
<protein>
    <submittedName>
        <fullName evidence="2">Uncharacterized protein</fullName>
    </submittedName>
</protein>
<keyword evidence="1" id="KW-0732">Signal</keyword>
<name>A0A9P4S7H0_9PEZI</name>
<dbReference type="Proteomes" id="UP000799429">
    <property type="component" value="Unassembled WGS sequence"/>
</dbReference>